<dbReference type="SUPFAM" id="SSF74788">
    <property type="entry name" value="Cullin repeat-like"/>
    <property type="match status" value="1"/>
</dbReference>
<evidence type="ECO:0000256" key="3">
    <source>
        <dbReference type="RuleBase" id="RU365026"/>
    </source>
</evidence>
<dbReference type="Proteomes" id="UP000504608">
    <property type="component" value="Unplaced"/>
</dbReference>
<keyword evidence="3" id="KW-0653">Protein transport</keyword>
<dbReference type="InterPro" id="IPR016159">
    <property type="entry name" value="Cullin_repeat-like_dom_sf"/>
</dbReference>
<dbReference type="Gene3D" id="1.20.1280.170">
    <property type="entry name" value="Exocyst complex component Exo70"/>
    <property type="match status" value="1"/>
</dbReference>
<evidence type="ECO:0000256" key="2">
    <source>
        <dbReference type="ARBA" id="ARBA00022448"/>
    </source>
</evidence>
<proteinExistence type="inferred from homology"/>
<dbReference type="AlphaFoldDB" id="A0A6J1IC33"/>
<protein>
    <recommendedName>
        <fullName evidence="3">Exocyst subunit Exo70 family protein</fullName>
    </recommendedName>
</protein>
<dbReference type="Pfam" id="PF20669">
    <property type="entry name" value="Exo70_N"/>
    <property type="match status" value="1"/>
</dbReference>
<dbReference type="InterPro" id="IPR004140">
    <property type="entry name" value="Exo70"/>
</dbReference>
<sequence>MYPLVADKSRCPNRGEEVQKSRMTRHGKKLFGLCSKMLSPLVSPICSNSSSSSEVASVIHCQRFSESMIDRSLQSAAEIITKWSIESLAYAEVTSMFNQSKEEGLRFIRCVNELQKVMYLLASEKLEYSQSLMQIAMKRLQVEFYRILSVKREPMDVESSLDRVLVADLRAIAVCMISSGYAKECAEIYGNVRKSVVDEAIYRLGIVKISSQIRKMDSEAVDFRIKEWLEAVNTAITTIFNAERELCDFVFAISESVSESCFTKACKDGAMLLFAFPEVILKSKKSQKNVFYLLDMFTAIIENWQRIESIFSFESTELIRSQAIASLSVLTGSISTMLSDYESFVQNDSSNSLSVDGGIHTLALRSMDCLSLLAEYRKILNIIFSWWPPPWKSSLPADSCSNTPDSDSSPVSSVSSYMERIIFILLCKLDSKARQCDDISLSYLFLANNIRFIVWQVQSSKLHHLLGDEWIAKHKAKGKQYIDNYERLAWGKVISTLPANPMAALTTAEVAEVYDNFSSSFKEAYQKQRSSIIPDPKLRFEILAIAKSWLPKYREFYHAHRFPVGQEVIARLTPEDVDNYLSYLFFPQTDG</sequence>
<organism evidence="5 6">
    <name type="scientific">Cucurbita maxima</name>
    <name type="common">Pumpkin</name>
    <name type="synonym">Winter squash</name>
    <dbReference type="NCBI Taxonomy" id="3661"/>
    <lineage>
        <taxon>Eukaryota</taxon>
        <taxon>Viridiplantae</taxon>
        <taxon>Streptophyta</taxon>
        <taxon>Embryophyta</taxon>
        <taxon>Tracheophyta</taxon>
        <taxon>Spermatophyta</taxon>
        <taxon>Magnoliopsida</taxon>
        <taxon>eudicotyledons</taxon>
        <taxon>Gunneridae</taxon>
        <taxon>Pentapetalae</taxon>
        <taxon>rosids</taxon>
        <taxon>fabids</taxon>
        <taxon>Cucurbitales</taxon>
        <taxon>Cucurbitaceae</taxon>
        <taxon>Cucurbiteae</taxon>
        <taxon>Cucurbita</taxon>
    </lineage>
</organism>
<evidence type="ECO:0000313" key="6">
    <source>
        <dbReference type="RefSeq" id="XP_022972614.1"/>
    </source>
</evidence>
<dbReference type="KEGG" id="cmax:111471151"/>
<gene>
    <name evidence="6" type="primary">LOC111471151</name>
</gene>
<dbReference type="RefSeq" id="XP_022972614.1">
    <property type="nucleotide sequence ID" value="XM_023116846.1"/>
</dbReference>
<comment type="similarity">
    <text evidence="1 3">Belongs to the EXO70 family.</text>
</comment>
<dbReference type="PANTHER" id="PTHR12542">
    <property type="entry name" value="EXOCYST COMPLEX PROTEIN EXO70"/>
    <property type="match status" value="1"/>
</dbReference>
<evidence type="ECO:0000256" key="1">
    <source>
        <dbReference type="ARBA" id="ARBA00006756"/>
    </source>
</evidence>
<accession>A0A6J1IC33</accession>
<dbReference type="GO" id="GO:0005546">
    <property type="term" value="F:phosphatidylinositol-4,5-bisphosphate binding"/>
    <property type="evidence" value="ECO:0007669"/>
    <property type="project" value="InterPro"/>
</dbReference>
<dbReference type="GO" id="GO:0006887">
    <property type="term" value="P:exocytosis"/>
    <property type="evidence" value="ECO:0007669"/>
    <property type="project" value="UniProtKB-KW"/>
</dbReference>
<feature type="domain" description="Exocyst complex subunit Exo70 C-terminal" evidence="4">
    <location>
        <begin position="226"/>
        <end position="582"/>
    </location>
</feature>
<dbReference type="OrthoDB" id="1624866at2759"/>
<comment type="function">
    <text evidence="3">Component of the exocyst complex.</text>
</comment>
<dbReference type="GO" id="GO:0000145">
    <property type="term" value="C:exocyst"/>
    <property type="evidence" value="ECO:0007669"/>
    <property type="project" value="InterPro"/>
</dbReference>
<evidence type="ECO:0000259" key="4">
    <source>
        <dbReference type="Pfam" id="PF03081"/>
    </source>
</evidence>
<dbReference type="InterPro" id="IPR046364">
    <property type="entry name" value="Exo70_C"/>
</dbReference>
<keyword evidence="3" id="KW-0268">Exocytosis</keyword>
<name>A0A6J1IC33_CUCMA</name>
<keyword evidence="5" id="KW-1185">Reference proteome</keyword>
<dbReference type="GO" id="GO:0015031">
    <property type="term" value="P:protein transport"/>
    <property type="evidence" value="ECO:0007669"/>
    <property type="project" value="UniProtKB-KW"/>
</dbReference>
<keyword evidence="2 3" id="KW-0813">Transport</keyword>
<evidence type="ECO:0000313" key="5">
    <source>
        <dbReference type="Proteomes" id="UP000504608"/>
    </source>
</evidence>
<dbReference type="GeneID" id="111471151"/>
<dbReference type="PANTHER" id="PTHR12542:SF38">
    <property type="entry name" value="EXOCYST SUBUNIT EXO70 FAMILY PROTEIN"/>
    <property type="match status" value="1"/>
</dbReference>
<dbReference type="Pfam" id="PF03081">
    <property type="entry name" value="Exo70_C"/>
    <property type="match status" value="1"/>
</dbReference>
<reference evidence="6" key="1">
    <citation type="submission" date="2025-08" db="UniProtKB">
        <authorList>
            <consortium name="RefSeq"/>
        </authorList>
    </citation>
    <scope>IDENTIFICATION</scope>
    <source>
        <tissue evidence="6">Young leaves</tissue>
    </source>
</reference>